<accession>A0A2U3EIV0</accession>
<dbReference type="Proteomes" id="UP001287286">
    <property type="component" value="Unassembled WGS sequence"/>
</dbReference>
<protein>
    <submittedName>
        <fullName evidence="3">Uncharacterized protein</fullName>
    </submittedName>
</protein>
<proteinExistence type="predicted"/>
<reference evidence="3 4" key="2">
    <citation type="journal article" date="2016" name="Front. Microbiol.">
        <title>Genome and transcriptome sequences reveal the specific parasitism of the nematophagous Purpureocillium lilacinum 36-1.</title>
        <authorList>
            <person name="Xie J."/>
            <person name="Li S."/>
            <person name="Mo C."/>
            <person name="Xiao X."/>
            <person name="Peng D."/>
            <person name="Wang G."/>
            <person name="Xiao Y."/>
        </authorList>
    </citation>
    <scope>NUCLEOTIDE SEQUENCE [LARGE SCALE GENOMIC DNA]</scope>
    <source>
        <strain evidence="3 4">36-1</strain>
    </source>
</reference>
<evidence type="ECO:0000313" key="4">
    <source>
        <dbReference type="Proteomes" id="UP000245956"/>
    </source>
</evidence>
<name>A0A2U3EIV0_PURLI</name>
<dbReference type="Proteomes" id="UP000245956">
    <property type="component" value="Unassembled WGS sequence"/>
</dbReference>
<evidence type="ECO:0000256" key="1">
    <source>
        <dbReference type="SAM" id="MobiDB-lite"/>
    </source>
</evidence>
<evidence type="ECO:0000313" key="3">
    <source>
        <dbReference type="EMBL" id="PWI74436.1"/>
    </source>
</evidence>
<gene>
    <name evidence="3" type="ORF">PCL_07750</name>
    <name evidence="2" type="ORF">Purlil1_4368</name>
</gene>
<organism evidence="3 4">
    <name type="scientific">Purpureocillium lilacinum</name>
    <name type="common">Paecilomyces lilacinus</name>
    <dbReference type="NCBI Taxonomy" id="33203"/>
    <lineage>
        <taxon>Eukaryota</taxon>
        <taxon>Fungi</taxon>
        <taxon>Dikarya</taxon>
        <taxon>Ascomycota</taxon>
        <taxon>Pezizomycotina</taxon>
        <taxon>Sordariomycetes</taxon>
        <taxon>Hypocreomycetidae</taxon>
        <taxon>Hypocreales</taxon>
        <taxon>Ophiocordycipitaceae</taxon>
        <taxon>Purpureocillium</taxon>
    </lineage>
</organism>
<feature type="region of interest" description="Disordered" evidence="1">
    <location>
        <begin position="38"/>
        <end position="92"/>
    </location>
</feature>
<sequence>MCVMGCPGSVWPAVVQIMWLRDTARRQAQPALLVRTLRTSANRGNAGSRAVTGRRRESASSASEPGPCSPPPRPEPPVREAASTTPVRLQHRQARCKLQSQGMYDYEVPLGGSVRTHSRPAGIGDAVAKLGPLAGPGQCTEPK</sequence>
<dbReference type="EMBL" id="JAWRVI010000012">
    <property type="protein sequence ID" value="KAK4091354.1"/>
    <property type="molecule type" value="Genomic_DNA"/>
</dbReference>
<evidence type="ECO:0000313" key="5">
    <source>
        <dbReference type="Proteomes" id="UP001287286"/>
    </source>
</evidence>
<reference evidence="2" key="3">
    <citation type="submission" date="2023-11" db="EMBL/GenBank/DDBJ databases">
        <authorList>
            <person name="Beijen E."/>
            <person name="Ohm R.A."/>
        </authorList>
    </citation>
    <scope>NUCLEOTIDE SEQUENCE</scope>
    <source>
        <strain evidence="2">CBS 150709</strain>
    </source>
</reference>
<reference evidence="3" key="1">
    <citation type="submission" date="2015-05" db="EMBL/GenBank/DDBJ databases">
        <authorList>
            <person name="Wang D.B."/>
            <person name="Wang M."/>
        </authorList>
    </citation>
    <scope>NUCLEOTIDE SEQUENCE</scope>
    <source>
        <strain evidence="3">36-1</strain>
    </source>
</reference>
<reference evidence="2 5" key="4">
    <citation type="journal article" date="2024" name="Microbiol. Resour. Announc.">
        <title>Genome annotations for the ascomycete fungi Trichoderma harzianum, Trichoderma aggressivum, and Purpureocillium lilacinum.</title>
        <authorList>
            <person name="Beijen E.P.W."/>
            <person name="Ohm R.A."/>
        </authorList>
    </citation>
    <scope>NUCLEOTIDE SEQUENCE [LARGE SCALE GENOMIC DNA]</scope>
    <source>
        <strain evidence="2 5">CBS 150709</strain>
    </source>
</reference>
<dbReference type="AlphaFoldDB" id="A0A2U3EIV0"/>
<keyword evidence="5" id="KW-1185">Reference proteome</keyword>
<dbReference type="EMBL" id="LCWV01000003">
    <property type="protein sequence ID" value="PWI74436.1"/>
    <property type="molecule type" value="Genomic_DNA"/>
</dbReference>
<comment type="caution">
    <text evidence="3">The sequence shown here is derived from an EMBL/GenBank/DDBJ whole genome shotgun (WGS) entry which is preliminary data.</text>
</comment>
<evidence type="ECO:0000313" key="2">
    <source>
        <dbReference type="EMBL" id="KAK4091354.1"/>
    </source>
</evidence>